<organism evidence="6 7">
    <name type="scientific">Oceanobacillus indicireducens</name>
    <dbReference type="NCBI Taxonomy" id="1004261"/>
    <lineage>
        <taxon>Bacteria</taxon>
        <taxon>Bacillati</taxon>
        <taxon>Bacillota</taxon>
        <taxon>Bacilli</taxon>
        <taxon>Bacillales</taxon>
        <taxon>Bacillaceae</taxon>
        <taxon>Oceanobacillus</taxon>
    </lineage>
</organism>
<dbReference type="RefSeq" id="WP_188857139.1">
    <property type="nucleotide sequence ID" value="NZ_BMOS01000013.1"/>
</dbReference>
<sequence>MSVYEYHAKTIRGEDKSLRDYEGKVLLIVNTASECGFTPQLQGLQRLYDEIGNDNFEILGFPCNQFGGQDPGSDDEIAEFCSANYGVSFPMFSKIDVKGENAHPLFKHLTSEQKGILTEDIKWNFTKFLVNKHGEVVDRFAPQKEPAKLKKEIEELIDA</sequence>
<evidence type="ECO:0000256" key="4">
    <source>
        <dbReference type="PIRSR" id="PIRSR000303-1"/>
    </source>
</evidence>
<keyword evidence="7" id="KW-1185">Reference proteome</keyword>
<dbReference type="InterPro" id="IPR000889">
    <property type="entry name" value="Glutathione_peroxidase"/>
</dbReference>
<dbReference type="InterPro" id="IPR036249">
    <property type="entry name" value="Thioredoxin-like_sf"/>
</dbReference>
<dbReference type="InterPro" id="IPR029759">
    <property type="entry name" value="GPX_AS"/>
</dbReference>
<dbReference type="PROSITE" id="PS00763">
    <property type="entry name" value="GLUTATHIONE_PEROXID_2"/>
    <property type="match status" value="1"/>
</dbReference>
<dbReference type="PROSITE" id="PS51355">
    <property type="entry name" value="GLUTATHIONE_PEROXID_3"/>
    <property type="match status" value="1"/>
</dbReference>
<dbReference type="AlphaFoldDB" id="A0A918D260"/>
<dbReference type="PANTHER" id="PTHR11592">
    <property type="entry name" value="GLUTATHIONE PEROXIDASE"/>
    <property type="match status" value="1"/>
</dbReference>
<name>A0A918D260_9BACI</name>
<comment type="caution">
    <text evidence="6">The sequence shown here is derived from an EMBL/GenBank/DDBJ whole genome shotgun (WGS) entry which is preliminary data.</text>
</comment>
<dbReference type="PANTHER" id="PTHR11592:SF78">
    <property type="entry name" value="GLUTATHIONE PEROXIDASE"/>
    <property type="match status" value="1"/>
</dbReference>
<evidence type="ECO:0000313" key="6">
    <source>
        <dbReference type="EMBL" id="GGN58785.1"/>
    </source>
</evidence>
<dbReference type="PROSITE" id="PS00460">
    <property type="entry name" value="GLUTATHIONE_PEROXID_1"/>
    <property type="match status" value="1"/>
</dbReference>
<dbReference type="Proteomes" id="UP000624041">
    <property type="component" value="Unassembled WGS sequence"/>
</dbReference>
<dbReference type="Gene3D" id="3.40.30.10">
    <property type="entry name" value="Glutaredoxin"/>
    <property type="match status" value="1"/>
</dbReference>
<evidence type="ECO:0000256" key="3">
    <source>
        <dbReference type="ARBA" id="ARBA00023002"/>
    </source>
</evidence>
<dbReference type="EMBL" id="BMOS01000013">
    <property type="protein sequence ID" value="GGN58785.1"/>
    <property type="molecule type" value="Genomic_DNA"/>
</dbReference>
<keyword evidence="2 5" id="KW-0575">Peroxidase</keyword>
<feature type="active site" evidence="4">
    <location>
        <position position="35"/>
    </location>
</feature>
<evidence type="ECO:0000313" key="7">
    <source>
        <dbReference type="Proteomes" id="UP000624041"/>
    </source>
</evidence>
<evidence type="ECO:0000256" key="2">
    <source>
        <dbReference type="ARBA" id="ARBA00022559"/>
    </source>
</evidence>
<reference evidence="6" key="1">
    <citation type="journal article" date="2014" name="Int. J. Syst. Evol. Microbiol.">
        <title>Complete genome sequence of Corynebacterium casei LMG S-19264T (=DSM 44701T), isolated from a smear-ripened cheese.</title>
        <authorList>
            <consortium name="US DOE Joint Genome Institute (JGI-PGF)"/>
            <person name="Walter F."/>
            <person name="Albersmeier A."/>
            <person name="Kalinowski J."/>
            <person name="Ruckert C."/>
        </authorList>
    </citation>
    <scope>NUCLEOTIDE SEQUENCE</scope>
    <source>
        <strain evidence="6">JCM 17251</strain>
    </source>
</reference>
<dbReference type="CDD" id="cd00340">
    <property type="entry name" value="GSH_Peroxidase"/>
    <property type="match status" value="1"/>
</dbReference>
<dbReference type="GO" id="GO:0034599">
    <property type="term" value="P:cellular response to oxidative stress"/>
    <property type="evidence" value="ECO:0007669"/>
    <property type="project" value="TreeGrafter"/>
</dbReference>
<protein>
    <recommendedName>
        <fullName evidence="5">Glutathione peroxidase</fullName>
    </recommendedName>
</protein>
<reference evidence="6" key="2">
    <citation type="submission" date="2020-09" db="EMBL/GenBank/DDBJ databases">
        <authorList>
            <person name="Sun Q."/>
            <person name="Ohkuma M."/>
        </authorList>
    </citation>
    <scope>NUCLEOTIDE SEQUENCE</scope>
    <source>
        <strain evidence="6">JCM 17251</strain>
    </source>
</reference>
<dbReference type="PRINTS" id="PR01011">
    <property type="entry name" value="GLUTPROXDASE"/>
</dbReference>
<comment type="similarity">
    <text evidence="1 5">Belongs to the glutathione peroxidase family.</text>
</comment>
<evidence type="ECO:0000256" key="1">
    <source>
        <dbReference type="ARBA" id="ARBA00006926"/>
    </source>
</evidence>
<dbReference type="Pfam" id="PF00255">
    <property type="entry name" value="GSHPx"/>
    <property type="match status" value="1"/>
</dbReference>
<dbReference type="FunFam" id="3.40.30.10:FF:000010">
    <property type="entry name" value="Glutathione peroxidase"/>
    <property type="match status" value="1"/>
</dbReference>
<keyword evidence="3 5" id="KW-0560">Oxidoreductase</keyword>
<evidence type="ECO:0000256" key="5">
    <source>
        <dbReference type="RuleBase" id="RU000499"/>
    </source>
</evidence>
<dbReference type="GO" id="GO:0004601">
    <property type="term" value="F:peroxidase activity"/>
    <property type="evidence" value="ECO:0007669"/>
    <property type="project" value="UniProtKB-KW"/>
</dbReference>
<accession>A0A918D260</accession>
<proteinExistence type="inferred from homology"/>
<dbReference type="InterPro" id="IPR029760">
    <property type="entry name" value="GPX_CS"/>
</dbReference>
<gene>
    <name evidence="6" type="primary">bsaA</name>
    <name evidence="6" type="ORF">GCM10007971_21300</name>
</gene>
<dbReference type="SUPFAM" id="SSF52833">
    <property type="entry name" value="Thioredoxin-like"/>
    <property type="match status" value="1"/>
</dbReference>
<dbReference type="PIRSF" id="PIRSF000303">
    <property type="entry name" value="Glutathion_perox"/>
    <property type="match status" value="1"/>
</dbReference>